<evidence type="ECO:0000313" key="1">
    <source>
        <dbReference type="EMBL" id="QEG33472.1"/>
    </source>
</evidence>
<gene>
    <name evidence="1" type="ORF">Pr1d_07360</name>
</gene>
<sequence length="57" mass="6269">MRTRRFAFDQSNRNCLTIKKLAEHVACELPAGARDGGGQWDVFRTDGYAVLGVAADL</sequence>
<accession>A0A5B9Q7R6</accession>
<name>A0A5B9Q7R6_9BACT</name>
<dbReference type="KEGG" id="bgok:Pr1d_07360"/>
<reference evidence="1 2" key="1">
    <citation type="submission" date="2019-08" db="EMBL/GenBank/DDBJ databases">
        <title>Deep-cultivation of Planctomycetes and their phenomic and genomic characterization uncovers novel biology.</title>
        <authorList>
            <person name="Wiegand S."/>
            <person name="Jogler M."/>
            <person name="Boedeker C."/>
            <person name="Pinto D."/>
            <person name="Vollmers J."/>
            <person name="Rivas-Marin E."/>
            <person name="Kohn T."/>
            <person name="Peeters S.H."/>
            <person name="Heuer A."/>
            <person name="Rast P."/>
            <person name="Oberbeckmann S."/>
            <person name="Bunk B."/>
            <person name="Jeske O."/>
            <person name="Meyerdierks A."/>
            <person name="Storesund J.E."/>
            <person name="Kallscheuer N."/>
            <person name="Luecker S."/>
            <person name="Lage O.M."/>
            <person name="Pohl T."/>
            <person name="Merkel B.J."/>
            <person name="Hornburger P."/>
            <person name="Mueller R.-W."/>
            <person name="Bruemmer F."/>
            <person name="Labrenz M."/>
            <person name="Spormann A.M."/>
            <person name="Op den Camp H."/>
            <person name="Overmann J."/>
            <person name="Amann R."/>
            <person name="Jetten M.S.M."/>
            <person name="Mascher T."/>
            <person name="Medema M.H."/>
            <person name="Devos D.P."/>
            <person name="Kaster A.-K."/>
            <person name="Ovreas L."/>
            <person name="Rohde M."/>
            <person name="Galperin M.Y."/>
            <person name="Jogler C."/>
        </authorList>
    </citation>
    <scope>NUCLEOTIDE SEQUENCE [LARGE SCALE GENOMIC DNA]</scope>
    <source>
        <strain evidence="1 2">Pr1d</strain>
    </source>
</reference>
<evidence type="ECO:0000313" key="2">
    <source>
        <dbReference type="Proteomes" id="UP000323917"/>
    </source>
</evidence>
<protein>
    <submittedName>
        <fullName evidence="1">Uncharacterized protein</fullName>
    </submittedName>
</protein>
<organism evidence="1 2">
    <name type="scientific">Bythopirellula goksoeyrii</name>
    <dbReference type="NCBI Taxonomy" id="1400387"/>
    <lineage>
        <taxon>Bacteria</taxon>
        <taxon>Pseudomonadati</taxon>
        <taxon>Planctomycetota</taxon>
        <taxon>Planctomycetia</taxon>
        <taxon>Pirellulales</taxon>
        <taxon>Lacipirellulaceae</taxon>
        <taxon>Bythopirellula</taxon>
    </lineage>
</organism>
<dbReference type="AlphaFoldDB" id="A0A5B9Q7R6"/>
<keyword evidence="2" id="KW-1185">Reference proteome</keyword>
<dbReference type="EMBL" id="CP042913">
    <property type="protein sequence ID" value="QEG33472.1"/>
    <property type="molecule type" value="Genomic_DNA"/>
</dbReference>
<proteinExistence type="predicted"/>
<dbReference type="Proteomes" id="UP000323917">
    <property type="component" value="Chromosome"/>
</dbReference>